<proteinExistence type="inferred from homology"/>
<dbReference type="InterPro" id="IPR001179">
    <property type="entry name" value="PPIase_FKBP_dom"/>
</dbReference>
<gene>
    <name evidence="37" type="ORF">KOW79_021940</name>
</gene>
<evidence type="ECO:0000256" key="28">
    <source>
        <dbReference type="ARBA" id="ARBA00052568"/>
    </source>
</evidence>
<keyword evidence="7" id="KW-0808">Transferase</keyword>
<evidence type="ECO:0000256" key="7">
    <source>
        <dbReference type="ARBA" id="ARBA00022679"/>
    </source>
</evidence>
<comment type="catalytic activity">
    <reaction evidence="21">
        <text>4,8-dimethylnonanoyl-CoA + (R)-carnitine = O-4,8-dimethylnonanoyl-(R)-carnitine + CoA</text>
        <dbReference type="Rhea" id="RHEA:44860"/>
        <dbReference type="ChEBI" id="CHEBI:16347"/>
        <dbReference type="ChEBI" id="CHEBI:57287"/>
        <dbReference type="ChEBI" id="CHEBI:77061"/>
        <dbReference type="ChEBI" id="CHEBI:84654"/>
    </reaction>
    <physiologicalReaction direction="left-to-right" evidence="21">
        <dbReference type="Rhea" id="RHEA:44861"/>
    </physiologicalReaction>
</comment>
<feature type="binding site" evidence="32">
    <location>
        <position position="562"/>
    </location>
    <ligand>
        <name>CoA</name>
        <dbReference type="ChEBI" id="CHEBI:57287"/>
    </ligand>
</feature>
<evidence type="ECO:0000256" key="24">
    <source>
        <dbReference type="ARBA" id="ARBA00051554"/>
    </source>
</evidence>
<evidence type="ECO:0000256" key="30">
    <source>
        <dbReference type="ARBA" id="ARBA00058613"/>
    </source>
</evidence>
<dbReference type="InterPro" id="IPR042231">
    <property type="entry name" value="Cho/carn_acyl_trans_2"/>
</dbReference>
<evidence type="ECO:0000256" key="26">
    <source>
        <dbReference type="ARBA" id="ARBA00051962"/>
    </source>
</evidence>
<feature type="coiled-coil region" evidence="34">
    <location>
        <begin position="1371"/>
        <end position="1412"/>
    </location>
</feature>
<dbReference type="PROSITE" id="PS00440">
    <property type="entry name" value="ACYLTRANSF_C_2"/>
    <property type="match status" value="1"/>
</dbReference>
<keyword evidence="16" id="KW-0012">Acyltransferase</keyword>
<dbReference type="Pfam" id="PF00755">
    <property type="entry name" value="Carn_acyltransf"/>
    <property type="match status" value="1"/>
</dbReference>
<dbReference type="Pfam" id="PF23649">
    <property type="entry name" value="FKBP15"/>
    <property type="match status" value="1"/>
</dbReference>
<feature type="region of interest" description="Disordered" evidence="35">
    <location>
        <begin position="923"/>
        <end position="942"/>
    </location>
</feature>
<evidence type="ECO:0000256" key="4">
    <source>
        <dbReference type="ARBA" id="ARBA00005232"/>
    </source>
</evidence>
<dbReference type="EMBL" id="JAHKSW010000028">
    <property type="protein sequence ID" value="KAG7314637.1"/>
    <property type="molecule type" value="Genomic_DNA"/>
</dbReference>
<evidence type="ECO:0000256" key="8">
    <source>
        <dbReference type="ARBA" id="ARBA00022792"/>
    </source>
</evidence>
<evidence type="ECO:0000256" key="18">
    <source>
        <dbReference type="ARBA" id="ARBA00050207"/>
    </source>
</evidence>
<dbReference type="FunFam" id="3.30.559.10:FF:000001">
    <property type="entry name" value="Carnitine O-acetyltransferase"/>
    <property type="match status" value="1"/>
</dbReference>
<comment type="catalytic activity">
    <reaction evidence="26">
        <text>hexanoyl-CoA + (R)-carnitine = O-hexanoyl-(R)-carnitine + CoA</text>
        <dbReference type="Rhea" id="RHEA:44972"/>
        <dbReference type="ChEBI" id="CHEBI:16347"/>
        <dbReference type="ChEBI" id="CHEBI:57287"/>
        <dbReference type="ChEBI" id="CHEBI:62620"/>
        <dbReference type="ChEBI" id="CHEBI:84834"/>
    </reaction>
    <physiologicalReaction direction="left-to-right" evidence="26">
        <dbReference type="Rhea" id="RHEA:44973"/>
    </physiologicalReaction>
</comment>
<dbReference type="InterPro" id="IPR023213">
    <property type="entry name" value="CAT-like_dom_sf"/>
</dbReference>
<comment type="catalytic activity">
    <reaction evidence="33">
        <text>[protein]-peptidylproline (omega=180) = [protein]-peptidylproline (omega=0)</text>
        <dbReference type="Rhea" id="RHEA:16237"/>
        <dbReference type="Rhea" id="RHEA-COMP:10747"/>
        <dbReference type="Rhea" id="RHEA-COMP:10748"/>
        <dbReference type="ChEBI" id="CHEBI:83833"/>
        <dbReference type="ChEBI" id="CHEBI:83834"/>
        <dbReference type="EC" id="5.2.1.8"/>
    </reaction>
</comment>
<protein>
    <recommendedName>
        <fullName evidence="33">peptidylprolyl isomerase</fullName>
        <ecNumber evidence="33">5.2.1.8</ecNumber>
    </recommendedName>
</protein>
<feature type="coiled-coil region" evidence="34">
    <location>
        <begin position="1222"/>
        <end position="1319"/>
    </location>
</feature>
<evidence type="ECO:0000256" key="10">
    <source>
        <dbReference type="ARBA" id="ARBA00022832"/>
    </source>
</evidence>
<evidence type="ECO:0000256" key="34">
    <source>
        <dbReference type="SAM" id="Coils"/>
    </source>
</evidence>
<dbReference type="GO" id="GO:0004092">
    <property type="term" value="F:carnitine O-acetyltransferase activity"/>
    <property type="evidence" value="ECO:0007669"/>
    <property type="project" value="UniProtKB-EC"/>
</dbReference>
<keyword evidence="10" id="KW-0276">Fatty acid metabolism</keyword>
<keyword evidence="9" id="KW-0256">Endoplasmic reticulum</keyword>
<sequence>MTMLGILSRAMTKAGMAKPSCLVKPVALSKIPGRYLAHQESLPKLPVPPLKQTCDRYLAALEPIVEAEELKHTHRLLEQFQLPGGEGERLQKSLERRASKLENWLSDWWLQTAYLEYRMPVVVHSSPGVVLPRLQFSDRQGQVRYAAKLIAGVLDFKTMIDNETLPVEYLGGKPLCMNQYYQVLSSCRIPGITRDSVVNHALSKRPPTHITVVHNFQFFVLDVYNSDGTPLTVDQLYIQLDRICNSSLQANEEPIGILTSNHRNSWGKAYANLIKDRTNNESVQAIQRSIFTVCLDAPMPQASDEMYPTRAAVQMLHGGGSRWNSGNRWFDKTLQFIIGEDGTCGVIYEHAPAEGPPIIALIDHVVEYTKKPEMIRTPMVPLPMPQKLHFNITPEVKSDIEEAKQNMNLIVHDLDVRVVVFCHFGKNVPKSYKMSPDAFFQVALQLAYYRLYKHCCATYESASLRMFKLGRTDTIRSATIDSANFVRAMDDLAKQNPEKVTLLEKAVKAHRVYTDMAIRGQAIDRHLLGLKLQAVEDSSSVPEIFTDMSYARANHYNLSTSQVPAKTDCVMCFGPVVHDGYGVCYNPMEKHINFAVSAFNSCADTSATRLAHALEDALLDMKSLLDQTFKSKLMKEIKDIFPDYHDGEFLAPKSGAKLASLFGLCQAESEGNESFKFTAPKQPKKVPSTLGPPPPPPAPAVLLAVAVHAFRFVNGQYVAHGKLGAAILGNHLNKEYKVLLYGSQQKQITTARIHHGFVLTVQPGHYTAFYDDQRQSWSLKFDSEKARLDFCKEVCVARWNSQTCRDTLLTQDLVHGEGQTVCMGDTVEVALSSWLLQNHAMGQLFDSTSCRDEVQRVSLGSDTPRMGWEMGMLGMQKGGRRLIIVPPSMSYGSKVDPNRLPPSSTLVFAVEVQQVNFSKVAAGSTDSNKSLDGNAGSSVQSALGCSDQGDQAAWVKCRSLNELPKLPDADKAKLISRMAKMGQPTLPFLTIAAQPSDSAIEESSESTSACGSSVQAAASSLLPVETAPSAASSKPAAVQHTEAVNTHTAQEVHVCSDRAFQLQPFTLSFPPQHTPYLTDIGSFMMTEARQHNTEIRLAVARVTDKIDYLASKVDELRKHGSICSLALSSGSLDTAVILHNIQRIIQENTTLKKEALETGSRVEEQQCKIGELAEQRCMEKSRLLLEQTNDVLQSSSHHTRLLHAEQEKVRLAEELDMSSSRVWKLQQEADGLQQRVTELQAELSAVLQESQSRCALITSLESKVEELEKEVAQSQQQWREERQKRRKMEWTMTNMEEEIQDLRAENESLNQLLADRKRKWQQERERFLLELEEQRCSSDQEQQQLLDQLRKARVHAGTRSRPQTGWQERRDAALKEQKLKLEEENTLLQKQNATLQKELERERQQLEAQVRCGHVKWVMNELFHTLRAQFNLQESYSGESVLKIVLSTIKCVTMQFLKERKSEEEEEEEEYISAEERQSEGMKEHSIKSEEMESPQSLDHTYMTAYETQSRSF</sequence>
<accession>A0A9D3N2I0</accession>
<evidence type="ECO:0000256" key="12">
    <source>
        <dbReference type="ARBA" id="ARBA00023098"/>
    </source>
</evidence>
<evidence type="ECO:0000256" key="14">
    <source>
        <dbReference type="ARBA" id="ARBA00023136"/>
    </source>
</evidence>
<feature type="binding site" evidence="32">
    <location>
        <position position="459"/>
    </location>
    <ligand>
        <name>(R)-carnitine</name>
        <dbReference type="ChEBI" id="CHEBI:16347"/>
    </ligand>
</feature>
<evidence type="ECO:0000256" key="5">
    <source>
        <dbReference type="ARBA" id="ARBA00011245"/>
    </source>
</evidence>
<comment type="caution">
    <text evidence="37">The sequence shown here is derived from an EMBL/GenBank/DDBJ whole genome shotgun (WGS) entry which is preliminary data.</text>
</comment>
<dbReference type="GO" id="GO:0008458">
    <property type="term" value="F:carnitine O-octanoyltransferase activity"/>
    <property type="evidence" value="ECO:0007669"/>
    <property type="project" value="UniProtKB-EC"/>
</dbReference>
<keyword evidence="38" id="KW-1185">Reference proteome</keyword>
<keyword evidence="33" id="KW-0413">Isomerase</keyword>
<comment type="catalytic activity">
    <reaction evidence="28">
        <text>acetoacetyl-CoA + (R)-carnitine = O-3-oxobutanoyl-(R)-carnitine + CoA</text>
        <dbReference type="Rhea" id="RHEA:44996"/>
        <dbReference type="ChEBI" id="CHEBI:16347"/>
        <dbReference type="ChEBI" id="CHEBI:57286"/>
        <dbReference type="ChEBI" id="CHEBI:57287"/>
        <dbReference type="ChEBI" id="CHEBI:84841"/>
    </reaction>
    <physiologicalReaction direction="left-to-right" evidence="28">
        <dbReference type="Rhea" id="RHEA:44997"/>
    </physiologicalReaction>
</comment>
<comment type="catalytic activity">
    <reaction evidence="23">
        <text>2,6-dimethylheptanoyl-CoA + (R)-carnitine = O-2,6-dimethylheptanoyl-(R)-carnitine + CoA</text>
        <dbReference type="Rhea" id="RHEA:45004"/>
        <dbReference type="ChEBI" id="CHEBI:16347"/>
        <dbReference type="ChEBI" id="CHEBI:57287"/>
        <dbReference type="ChEBI" id="CHEBI:84843"/>
        <dbReference type="ChEBI" id="CHEBI:84847"/>
    </reaction>
    <physiologicalReaction direction="left-to-right" evidence="23">
        <dbReference type="Rhea" id="RHEA:45005"/>
    </physiologicalReaction>
</comment>
<feature type="binding site" evidence="32">
    <location>
        <begin position="430"/>
        <end position="437"/>
    </location>
    <ligand>
        <name>CoA</name>
        <dbReference type="ChEBI" id="CHEBI:57287"/>
    </ligand>
</feature>
<evidence type="ECO:0000256" key="20">
    <source>
        <dbReference type="ARBA" id="ARBA00050860"/>
    </source>
</evidence>
<dbReference type="GO" id="GO:0030426">
    <property type="term" value="C:growth cone"/>
    <property type="evidence" value="ECO:0007669"/>
    <property type="project" value="TreeGrafter"/>
</dbReference>
<evidence type="ECO:0000256" key="27">
    <source>
        <dbReference type="ARBA" id="ARBA00052310"/>
    </source>
</evidence>
<evidence type="ECO:0000256" key="21">
    <source>
        <dbReference type="ARBA" id="ARBA00051087"/>
    </source>
</evidence>
<comment type="function">
    <text evidence="30">Catalyzes the reversible transfer of acyl groups from carnitine to coenzyme A (CoA) and regulates the acyl-CoA/CoA ratio. Also plays a crucial role in the transport of fatty acids for beta-oxidation. Responsible for the synthesis of short- and branched-chain acylcarnitines. Active towards some branched-chain amino acid oxidation pathway (BCAAO) intermediates. Trans-2-enoyl-CoAs and 2-methylacyl-CoAs are poor substrates.</text>
</comment>
<dbReference type="SUPFAM" id="SSF52777">
    <property type="entry name" value="CoA-dependent acyltransferases"/>
    <property type="match status" value="2"/>
</dbReference>
<comment type="catalytic activity">
    <reaction evidence="19">
        <text>butanoyl-CoA + (R)-carnitine = O-butanoyl-(R)-carnitine + CoA</text>
        <dbReference type="Rhea" id="RHEA:44980"/>
        <dbReference type="ChEBI" id="CHEBI:16347"/>
        <dbReference type="ChEBI" id="CHEBI:21949"/>
        <dbReference type="ChEBI" id="CHEBI:57287"/>
        <dbReference type="ChEBI" id="CHEBI:57371"/>
    </reaction>
    <physiologicalReaction direction="left-to-right" evidence="19">
        <dbReference type="Rhea" id="RHEA:44981"/>
    </physiologicalReaction>
</comment>
<comment type="similarity">
    <text evidence="4">Belongs to the carnitine/choline acetyltransferase family.</text>
</comment>
<dbReference type="GO" id="GO:0006631">
    <property type="term" value="P:fatty acid metabolic process"/>
    <property type="evidence" value="ECO:0007669"/>
    <property type="project" value="UniProtKB-KW"/>
</dbReference>
<evidence type="ECO:0000313" key="37">
    <source>
        <dbReference type="EMBL" id="KAG7314637.1"/>
    </source>
</evidence>
<feature type="compositionally biased region" description="Polar residues" evidence="35">
    <location>
        <begin position="924"/>
        <end position="942"/>
    </location>
</feature>
<keyword evidence="11" id="KW-0007">Acetylation</keyword>
<dbReference type="PROSITE" id="PS50059">
    <property type="entry name" value="FKBP_PPIASE"/>
    <property type="match status" value="1"/>
</dbReference>
<organism evidence="37 38">
    <name type="scientific">Hemibagrus wyckioides</name>
    <dbReference type="NCBI Taxonomy" id="337641"/>
    <lineage>
        <taxon>Eukaryota</taxon>
        <taxon>Metazoa</taxon>
        <taxon>Chordata</taxon>
        <taxon>Craniata</taxon>
        <taxon>Vertebrata</taxon>
        <taxon>Euteleostomi</taxon>
        <taxon>Actinopterygii</taxon>
        <taxon>Neopterygii</taxon>
        <taxon>Teleostei</taxon>
        <taxon>Ostariophysi</taxon>
        <taxon>Siluriformes</taxon>
        <taxon>Bagridae</taxon>
        <taxon>Hemibagrus</taxon>
    </lineage>
</organism>
<evidence type="ECO:0000256" key="29">
    <source>
        <dbReference type="ARBA" id="ARBA00053012"/>
    </source>
</evidence>
<evidence type="ECO:0000256" key="13">
    <source>
        <dbReference type="ARBA" id="ARBA00023128"/>
    </source>
</evidence>
<dbReference type="InterPro" id="IPR000542">
    <property type="entry name" value="Carn_acyl_trans"/>
</dbReference>
<evidence type="ECO:0000256" key="2">
    <source>
        <dbReference type="ARBA" id="ARBA00004275"/>
    </source>
</evidence>
<evidence type="ECO:0000256" key="6">
    <source>
        <dbReference type="ARBA" id="ARBA00022448"/>
    </source>
</evidence>
<comment type="catalytic activity">
    <reaction evidence="20">
        <text>3-hydroxybutanoyl-CoA + (R)-carnitine = O-3-hydroxybutanoyl-(R)-carnitine + CoA</text>
        <dbReference type="Rhea" id="RHEA:45000"/>
        <dbReference type="ChEBI" id="CHEBI:16347"/>
        <dbReference type="ChEBI" id="CHEBI:57287"/>
        <dbReference type="ChEBI" id="CHEBI:78611"/>
        <dbReference type="ChEBI" id="CHEBI:84842"/>
    </reaction>
    <physiologicalReaction direction="left-to-right" evidence="20">
        <dbReference type="Rhea" id="RHEA:45001"/>
    </physiologicalReaction>
</comment>
<dbReference type="EC" id="5.2.1.8" evidence="33"/>
<comment type="catalytic activity">
    <reaction evidence="17">
        <text>decanoyl-CoA + (R)-carnitine = O-decanoyl-(R)-carnitine + CoA</text>
        <dbReference type="Rhea" id="RHEA:44828"/>
        <dbReference type="ChEBI" id="CHEBI:16347"/>
        <dbReference type="ChEBI" id="CHEBI:28717"/>
        <dbReference type="ChEBI" id="CHEBI:57287"/>
        <dbReference type="ChEBI" id="CHEBI:61430"/>
    </reaction>
    <physiologicalReaction direction="left-to-right" evidence="17">
        <dbReference type="Rhea" id="RHEA:44829"/>
    </physiologicalReaction>
</comment>
<dbReference type="SUPFAM" id="SSF54534">
    <property type="entry name" value="FKBP-like"/>
    <property type="match status" value="1"/>
</dbReference>
<dbReference type="FunFam" id="3.30.559.70:FF:000002">
    <property type="entry name" value="Carnitine O-acetyltransferase"/>
    <property type="match status" value="1"/>
</dbReference>
<evidence type="ECO:0000256" key="17">
    <source>
        <dbReference type="ARBA" id="ARBA00050133"/>
    </source>
</evidence>
<evidence type="ECO:0000256" key="33">
    <source>
        <dbReference type="PROSITE-ProRule" id="PRU00277"/>
    </source>
</evidence>
<dbReference type="GO" id="GO:0005777">
    <property type="term" value="C:peroxisome"/>
    <property type="evidence" value="ECO:0007669"/>
    <property type="project" value="UniProtKB-SubCell"/>
</dbReference>
<dbReference type="GO" id="GO:0005743">
    <property type="term" value="C:mitochondrial inner membrane"/>
    <property type="evidence" value="ECO:0007669"/>
    <property type="project" value="UniProtKB-SubCell"/>
</dbReference>
<dbReference type="InterPro" id="IPR039551">
    <property type="entry name" value="Cho/carn_acyl_trans"/>
</dbReference>
<reference evidence="37 38" key="1">
    <citation type="submission" date="2021-06" db="EMBL/GenBank/DDBJ databases">
        <title>Chromosome-level genome assembly of the red-tail catfish (Hemibagrus wyckioides).</title>
        <authorList>
            <person name="Shao F."/>
        </authorList>
    </citation>
    <scope>NUCLEOTIDE SEQUENCE [LARGE SCALE GENOMIC DNA]</scope>
    <source>
        <strain evidence="37">EC202008001</strain>
        <tissue evidence="37">Blood</tissue>
    </source>
</reference>
<comment type="catalytic activity">
    <reaction evidence="27">
        <text>(R)-carnitine + acetyl-CoA = O-acetyl-(R)-carnitine + CoA</text>
        <dbReference type="Rhea" id="RHEA:21136"/>
        <dbReference type="ChEBI" id="CHEBI:16347"/>
        <dbReference type="ChEBI" id="CHEBI:57287"/>
        <dbReference type="ChEBI" id="CHEBI:57288"/>
        <dbReference type="ChEBI" id="CHEBI:57589"/>
        <dbReference type="EC" id="2.3.1.7"/>
    </reaction>
    <physiologicalReaction direction="left-to-right" evidence="27">
        <dbReference type="Rhea" id="RHEA:21137"/>
    </physiologicalReaction>
</comment>
<feature type="domain" description="PPIase FKBP-type" evidence="36">
    <location>
        <begin position="824"/>
        <end position="916"/>
    </location>
</feature>
<dbReference type="Gene3D" id="3.30.559.10">
    <property type="entry name" value="Chloramphenicol acetyltransferase-like domain"/>
    <property type="match status" value="1"/>
</dbReference>
<comment type="catalytic activity">
    <reaction evidence="18">
        <text>2-methylbutanoyl-CoA + (R)-carnitine = O-2-methylbutanoyl-(R)-carnitine + CoA</text>
        <dbReference type="Rhea" id="RHEA:44992"/>
        <dbReference type="ChEBI" id="CHEBI:16347"/>
        <dbReference type="ChEBI" id="CHEBI:57287"/>
        <dbReference type="ChEBI" id="CHEBI:57336"/>
        <dbReference type="ChEBI" id="CHEBI:84840"/>
    </reaction>
    <physiologicalReaction direction="left-to-right" evidence="18">
        <dbReference type="Rhea" id="RHEA:44993"/>
    </physiologicalReaction>
</comment>
<keyword evidence="8" id="KW-0999">Mitochondrion inner membrane</keyword>
<dbReference type="PANTHER" id="PTHR44927:SF1">
    <property type="entry name" value="FK506-BINDING PROTEIN 15"/>
    <property type="match status" value="1"/>
</dbReference>
<evidence type="ECO:0000259" key="36">
    <source>
        <dbReference type="PROSITE" id="PS50059"/>
    </source>
</evidence>
<dbReference type="InterPro" id="IPR046357">
    <property type="entry name" value="PPIase_dom_sf"/>
</dbReference>
<feature type="region of interest" description="Disordered" evidence="35">
    <location>
        <begin position="1459"/>
        <end position="1513"/>
    </location>
</feature>
<keyword evidence="6" id="KW-0813">Transport</keyword>
<dbReference type="GO" id="GO:0003755">
    <property type="term" value="F:peptidyl-prolyl cis-trans isomerase activity"/>
    <property type="evidence" value="ECO:0007669"/>
    <property type="project" value="UniProtKB-KW"/>
</dbReference>
<evidence type="ECO:0000256" key="15">
    <source>
        <dbReference type="ARBA" id="ARBA00023140"/>
    </source>
</evidence>
<keyword evidence="14" id="KW-0472">Membrane</keyword>
<evidence type="ECO:0000256" key="35">
    <source>
        <dbReference type="SAM" id="MobiDB-lite"/>
    </source>
</evidence>
<dbReference type="GO" id="GO:0005783">
    <property type="term" value="C:endoplasmic reticulum"/>
    <property type="evidence" value="ECO:0007669"/>
    <property type="project" value="UniProtKB-SubCell"/>
</dbReference>
<evidence type="ECO:0000256" key="11">
    <source>
        <dbReference type="ARBA" id="ARBA00022990"/>
    </source>
</evidence>
<evidence type="ECO:0000256" key="3">
    <source>
        <dbReference type="ARBA" id="ARBA00004443"/>
    </source>
</evidence>
<comment type="subunit">
    <text evidence="5">Monomer.</text>
</comment>
<evidence type="ECO:0000256" key="23">
    <source>
        <dbReference type="ARBA" id="ARBA00051534"/>
    </source>
</evidence>
<dbReference type="Proteomes" id="UP000824219">
    <property type="component" value="Linkage Group LG28"/>
</dbReference>
<evidence type="ECO:0000256" key="1">
    <source>
        <dbReference type="ARBA" id="ARBA00004240"/>
    </source>
</evidence>
<feature type="binding site" evidence="32">
    <location>
        <position position="472"/>
    </location>
    <ligand>
        <name>(R)-carnitine</name>
        <dbReference type="ChEBI" id="CHEBI:16347"/>
    </ligand>
</feature>
<keyword evidence="15" id="KW-0576">Peroxisome</keyword>
<keyword evidence="13" id="KW-0496">Mitochondrion</keyword>
<comment type="catalytic activity">
    <reaction evidence="29">
        <text>propanoyl-CoA + (R)-carnitine = O-propanoyl-(R)-carnitine + CoA</text>
        <dbReference type="Rhea" id="RHEA:44976"/>
        <dbReference type="ChEBI" id="CHEBI:16347"/>
        <dbReference type="ChEBI" id="CHEBI:53210"/>
        <dbReference type="ChEBI" id="CHEBI:57287"/>
        <dbReference type="ChEBI" id="CHEBI:57392"/>
    </reaction>
    <physiologicalReaction direction="left-to-right" evidence="29">
        <dbReference type="Rhea" id="RHEA:44977"/>
    </physiologicalReaction>
</comment>
<evidence type="ECO:0000256" key="32">
    <source>
        <dbReference type="PIRSR" id="PIRSR600542-2"/>
    </source>
</evidence>
<evidence type="ECO:0000256" key="16">
    <source>
        <dbReference type="ARBA" id="ARBA00023315"/>
    </source>
</evidence>
<evidence type="ECO:0000256" key="25">
    <source>
        <dbReference type="ARBA" id="ARBA00051955"/>
    </source>
</evidence>
<feature type="active site" description="Proton acceptor" evidence="31">
    <location>
        <position position="350"/>
    </location>
</feature>
<name>A0A9D3N2I0_9TELE</name>
<dbReference type="Pfam" id="PF00254">
    <property type="entry name" value="FKBP_C"/>
    <property type="match status" value="1"/>
</dbReference>
<dbReference type="InterPro" id="IPR056598">
    <property type="entry name" value="FKBP-15_dom"/>
</dbReference>
<dbReference type="Gene3D" id="3.30.559.70">
    <property type="entry name" value="Choline/Carnitine o-acyltransferase, domain 2"/>
    <property type="match status" value="1"/>
</dbReference>
<keyword evidence="12" id="KW-0443">Lipid metabolism</keyword>
<keyword evidence="34" id="KW-0175">Coiled coil</keyword>
<evidence type="ECO:0000256" key="22">
    <source>
        <dbReference type="ARBA" id="ARBA00051518"/>
    </source>
</evidence>
<evidence type="ECO:0000256" key="31">
    <source>
        <dbReference type="PIRSR" id="PIRSR600542-1"/>
    </source>
</evidence>
<comment type="subcellular location">
    <subcellularLocation>
        <location evidence="1">Endoplasmic reticulum</location>
    </subcellularLocation>
    <subcellularLocation>
        <location evidence="3">Mitochondrion inner membrane</location>
        <topology evidence="3">Peripheral membrane protein</topology>
        <orientation evidence="3">Matrix side</orientation>
    </subcellularLocation>
    <subcellularLocation>
        <location evidence="2">Peroxisome</location>
    </subcellularLocation>
</comment>
<evidence type="ECO:0000256" key="9">
    <source>
        <dbReference type="ARBA" id="ARBA00022824"/>
    </source>
</evidence>
<keyword evidence="33" id="KW-0697">Rotamase</keyword>
<feature type="binding site" evidence="32">
    <location>
        <position position="511"/>
    </location>
    <ligand>
        <name>CoA</name>
        <dbReference type="ChEBI" id="CHEBI:57287"/>
    </ligand>
</feature>
<comment type="catalytic activity">
    <reaction evidence="25">
        <text>2-methylpropanoyl-CoA + (R)-carnitine = O-isobutanoyl-(R)-carnitine + CoA</text>
        <dbReference type="Rhea" id="RHEA:44988"/>
        <dbReference type="ChEBI" id="CHEBI:16347"/>
        <dbReference type="ChEBI" id="CHEBI:57287"/>
        <dbReference type="ChEBI" id="CHEBI:57338"/>
        <dbReference type="ChEBI" id="CHEBI:84838"/>
    </reaction>
    <physiologicalReaction direction="left-to-right" evidence="25">
        <dbReference type="Rhea" id="RHEA:44989"/>
    </physiologicalReaction>
</comment>
<feature type="compositionally biased region" description="Acidic residues" evidence="35">
    <location>
        <begin position="1464"/>
        <end position="1473"/>
    </location>
</feature>
<evidence type="ECO:0000313" key="38">
    <source>
        <dbReference type="Proteomes" id="UP000824219"/>
    </source>
</evidence>
<dbReference type="Gene3D" id="3.10.50.40">
    <property type="match status" value="1"/>
</dbReference>
<feature type="binding site" evidence="32">
    <location>
        <position position="461"/>
    </location>
    <ligand>
        <name>(R)-carnitine</name>
        <dbReference type="ChEBI" id="CHEBI:16347"/>
    </ligand>
</feature>
<dbReference type="PANTHER" id="PTHR44927">
    <property type="entry name" value="FK506-BINDING PROTEIN 15"/>
    <property type="match status" value="1"/>
</dbReference>
<feature type="compositionally biased region" description="Basic and acidic residues" evidence="35">
    <location>
        <begin position="1474"/>
        <end position="1491"/>
    </location>
</feature>
<feature type="binding site" evidence="32">
    <location>
        <position position="463"/>
    </location>
    <ligand>
        <name>CoA</name>
        <dbReference type="ChEBI" id="CHEBI:57287"/>
    </ligand>
</feature>
<feature type="binding site" evidence="32">
    <location>
        <position position="426"/>
    </location>
    <ligand>
        <name>CoA</name>
        <dbReference type="ChEBI" id="CHEBI:57287"/>
    </ligand>
</feature>
<evidence type="ECO:0000256" key="19">
    <source>
        <dbReference type="ARBA" id="ARBA00050851"/>
    </source>
</evidence>
<dbReference type="OrthoDB" id="240216at2759"/>
<comment type="catalytic activity">
    <reaction evidence="24">
        <text>3-methylbutanoyl-CoA + (R)-carnitine = O-3-methylbutanoyl-(R)-carnitine + CoA</text>
        <dbReference type="Rhea" id="RHEA:44984"/>
        <dbReference type="ChEBI" id="CHEBI:16347"/>
        <dbReference type="ChEBI" id="CHEBI:57287"/>
        <dbReference type="ChEBI" id="CHEBI:57345"/>
        <dbReference type="ChEBI" id="CHEBI:70819"/>
    </reaction>
    <physiologicalReaction direction="left-to-right" evidence="24">
        <dbReference type="Rhea" id="RHEA:44985"/>
    </physiologicalReaction>
</comment>
<comment type="catalytic activity">
    <reaction evidence="22">
        <text>octanoyl-CoA + (R)-carnitine = O-octanoyl-(R)-carnitine + CoA</text>
        <dbReference type="Rhea" id="RHEA:17177"/>
        <dbReference type="ChEBI" id="CHEBI:16347"/>
        <dbReference type="ChEBI" id="CHEBI:18102"/>
        <dbReference type="ChEBI" id="CHEBI:57287"/>
        <dbReference type="ChEBI" id="CHEBI:57386"/>
        <dbReference type="EC" id="2.3.1.137"/>
    </reaction>
    <physiologicalReaction direction="left-to-right" evidence="22">
        <dbReference type="Rhea" id="RHEA:17178"/>
    </physiologicalReaction>
</comment>